<evidence type="ECO:0000313" key="3">
    <source>
        <dbReference type="Proteomes" id="UP000635565"/>
    </source>
</evidence>
<accession>A0ABQ3VNQ8</accession>
<dbReference type="PANTHER" id="PTHR46825:SF9">
    <property type="entry name" value="BETA-LACTAMASE-RELATED DOMAIN-CONTAINING PROTEIN"/>
    <property type="match status" value="1"/>
</dbReference>
<reference evidence="2 3" key="1">
    <citation type="journal article" date="2021" name="Int. J. Syst. Evol. Microbiol.">
        <title>Reticulibacter mediterranei gen. nov., sp. nov., within the new family Reticulibacteraceae fam. nov., and Ktedonospora formicarum gen. nov., sp. nov., Ktedonobacter robiniae sp. nov., Dictyobacter formicarum sp. nov. and Dictyobacter arantiisoli sp. nov., belonging to the class Ktedonobacteria.</title>
        <authorList>
            <person name="Yabe S."/>
            <person name="Zheng Y."/>
            <person name="Wang C.M."/>
            <person name="Sakai Y."/>
            <person name="Abe K."/>
            <person name="Yokota A."/>
            <person name="Donadio S."/>
            <person name="Cavaletti L."/>
            <person name="Monciardini P."/>
        </authorList>
    </citation>
    <scope>NUCLEOTIDE SEQUENCE [LARGE SCALE GENOMIC DNA]</scope>
    <source>
        <strain evidence="2 3">SOSP1-9</strain>
    </source>
</reference>
<dbReference type="InterPro" id="IPR012338">
    <property type="entry name" value="Beta-lactam/transpept-like"/>
</dbReference>
<dbReference type="Proteomes" id="UP000635565">
    <property type="component" value="Unassembled WGS sequence"/>
</dbReference>
<dbReference type="EMBL" id="BNJJ01000017">
    <property type="protein sequence ID" value="GHO87435.1"/>
    <property type="molecule type" value="Genomic_DNA"/>
</dbReference>
<proteinExistence type="predicted"/>
<dbReference type="Pfam" id="PF00144">
    <property type="entry name" value="Beta-lactamase"/>
    <property type="match status" value="1"/>
</dbReference>
<evidence type="ECO:0000259" key="1">
    <source>
        <dbReference type="Pfam" id="PF00144"/>
    </source>
</evidence>
<sequence>MSYEQFIQQYIFQPLDMNHSYYMHNETIIPRRASGYAKTQQGYRQAEYLNMMIPYAAGSLGSTVEDLIRWDAALREERLLDAAAQELMYTPVQLNDGRTEPYGFGLRITEYKGHRLIGHGGGIHGFHTLLARFVDDQAMIAVLANAPEIAVEKITRKIARHLFDIPAVTHTPVTPGTALLDKAAGTYITEDGRSVEIGRDEDRLTLRGVIEDSLQPISETAYYASQDDEIEVHFANEQDGVFNALTLLIPIYRSFNATRKQG</sequence>
<evidence type="ECO:0000313" key="2">
    <source>
        <dbReference type="EMBL" id="GHO87435.1"/>
    </source>
</evidence>
<dbReference type="InterPro" id="IPR001466">
    <property type="entry name" value="Beta-lactam-related"/>
</dbReference>
<name>A0ABQ3VNQ8_9CHLR</name>
<dbReference type="PANTHER" id="PTHR46825">
    <property type="entry name" value="D-ALANYL-D-ALANINE-CARBOXYPEPTIDASE/ENDOPEPTIDASE AMPH"/>
    <property type="match status" value="1"/>
</dbReference>
<keyword evidence="3" id="KW-1185">Reference proteome</keyword>
<gene>
    <name evidence="2" type="ORF">KSZ_54410</name>
</gene>
<organism evidence="2 3">
    <name type="scientific">Dictyobacter formicarum</name>
    <dbReference type="NCBI Taxonomy" id="2778368"/>
    <lineage>
        <taxon>Bacteria</taxon>
        <taxon>Bacillati</taxon>
        <taxon>Chloroflexota</taxon>
        <taxon>Ktedonobacteria</taxon>
        <taxon>Ktedonobacterales</taxon>
        <taxon>Dictyobacteraceae</taxon>
        <taxon>Dictyobacter</taxon>
    </lineage>
</organism>
<comment type="caution">
    <text evidence="2">The sequence shown here is derived from an EMBL/GenBank/DDBJ whole genome shotgun (WGS) entry which is preliminary data.</text>
</comment>
<dbReference type="Gene3D" id="3.40.710.10">
    <property type="entry name" value="DD-peptidase/beta-lactamase superfamily"/>
    <property type="match status" value="1"/>
</dbReference>
<dbReference type="SUPFAM" id="SSF56601">
    <property type="entry name" value="beta-lactamase/transpeptidase-like"/>
    <property type="match status" value="1"/>
</dbReference>
<protein>
    <recommendedName>
        <fullName evidence="1">Beta-lactamase-related domain-containing protein</fullName>
    </recommendedName>
</protein>
<feature type="domain" description="Beta-lactamase-related" evidence="1">
    <location>
        <begin position="1"/>
        <end position="155"/>
    </location>
</feature>
<dbReference type="InterPro" id="IPR050491">
    <property type="entry name" value="AmpC-like"/>
</dbReference>